<dbReference type="AlphaFoldDB" id="A0A383CV44"/>
<dbReference type="InterPro" id="IPR032179">
    <property type="entry name" value="Cry22Aa_Ig-like"/>
</dbReference>
<evidence type="ECO:0000313" key="2">
    <source>
        <dbReference type="EMBL" id="SVE35899.1"/>
    </source>
</evidence>
<name>A0A383CV44_9ZZZZ</name>
<dbReference type="EMBL" id="UINC01211833">
    <property type="protein sequence ID" value="SVE35899.1"/>
    <property type="molecule type" value="Genomic_DNA"/>
</dbReference>
<feature type="domain" description="Pesticidal crystal protein Cry22Aa Ig-like" evidence="1">
    <location>
        <begin position="184"/>
        <end position="239"/>
    </location>
</feature>
<reference evidence="2" key="1">
    <citation type="submission" date="2018-05" db="EMBL/GenBank/DDBJ databases">
        <authorList>
            <person name="Lanie J.A."/>
            <person name="Ng W.-L."/>
            <person name="Kazmierczak K.M."/>
            <person name="Andrzejewski T.M."/>
            <person name="Davidsen T.M."/>
            <person name="Wayne K.J."/>
            <person name="Tettelin H."/>
            <person name="Glass J.I."/>
            <person name="Rusch D."/>
            <person name="Podicherti R."/>
            <person name="Tsui H.-C.T."/>
            <person name="Winkler M.E."/>
        </authorList>
    </citation>
    <scope>NUCLEOTIDE SEQUENCE</scope>
</reference>
<evidence type="ECO:0000259" key="1">
    <source>
        <dbReference type="Pfam" id="PF16403"/>
    </source>
</evidence>
<feature type="non-terminal residue" evidence="2">
    <location>
        <position position="239"/>
    </location>
</feature>
<feature type="non-terminal residue" evidence="2">
    <location>
        <position position="1"/>
    </location>
</feature>
<proteinExistence type="predicted"/>
<dbReference type="Pfam" id="PF16403">
    <property type="entry name" value="Bact_surface_Ig-like"/>
    <property type="match status" value="1"/>
</dbReference>
<organism evidence="2">
    <name type="scientific">marine metagenome</name>
    <dbReference type="NCBI Taxonomy" id="408172"/>
    <lineage>
        <taxon>unclassified sequences</taxon>
        <taxon>metagenomes</taxon>
        <taxon>ecological metagenomes</taxon>
    </lineage>
</organism>
<gene>
    <name evidence="2" type="ORF">METZ01_LOCUS488753</name>
</gene>
<dbReference type="InterPro" id="IPR013783">
    <property type="entry name" value="Ig-like_fold"/>
</dbReference>
<sequence length="239" mass="25376">EGPGNPKDWVGIYRPDMIPGSAAAPAWAYVNGSKSAGQGRTDGTLVFDAVLPPGNYVARFFENDGYDQLASVIFSIAEPPGVTVGSEVYLPDEPITIHFTRGPGNPKDWIAVYRPDMIPAKVPSLLWAFVNGTQIAGEGLVFGSVSFTAGLPVGEYVARYLENDGYNQLAEVSFNVTDNTAPVITLEGQKIVTINVGQAYADAGAMAHDDVDGDISKLIKTTGVVETSKPGVYTLIYSV</sequence>
<accession>A0A383CV44</accession>
<dbReference type="Gene3D" id="2.60.40.10">
    <property type="entry name" value="Immunoglobulins"/>
    <property type="match status" value="1"/>
</dbReference>
<protein>
    <recommendedName>
        <fullName evidence="1">Pesticidal crystal protein Cry22Aa Ig-like domain-containing protein</fullName>
    </recommendedName>
</protein>